<accession>A0ABX2CMT4</accession>
<keyword evidence="3" id="KW-1185">Reference proteome</keyword>
<organism evidence="2 3">
    <name type="scientific">Bradyrhizobium aeschynomenes</name>
    <dbReference type="NCBI Taxonomy" id="2734909"/>
    <lineage>
        <taxon>Bacteria</taxon>
        <taxon>Pseudomonadati</taxon>
        <taxon>Pseudomonadota</taxon>
        <taxon>Alphaproteobacteria</taxon>
        <taxon>Hyphomicrobiales</taxon>
        <taxon>Nitrobacteraceae</taxon>
        <taxon>Bradyrhizobium</taxon>
    </lineage>
</organism>
<evidence type="ECO:0000313" key="2">
    <source>
        <dbReference type="EMBL" id="NPU69512.1"/>
    </source>
</evidence>
<proteinExistence type="predicted"/>
<sequence>MKAYLVLDLAVHDFASFKVYIERIPAFIAKHGGRYIVQGAVPTPVEGDWMPERLVILEFPSRRNATDFLADPTIQDLFAIRHRATTSRLVLVDGCAE</sequence>
<dbReference type="EMBL" id="JABFDN010000018">
    <property type="protein sequence ID" value="NPU69512.1"/>
    <property type="molecule type" value="Genomic_DNA"/>
</dbReference>
<feature type="domain" description="DUF1330" evidence="1">
    <location>
        <begin position="2"/>
        <end position="94"/>
    </location>
</feature>
<dbReference type="RefSeq" id="WP_172114597.1">
    <property type="nucleotide sequence ID" value="NZ_JABFDM010000001.1"/>
</dbReference>
<dbReference type="PANTHER" id="PTHR41521:SF4">
    <property type="entry name" value="BLR0684 PROTEIN"/>
    <property type="match status" value="1"/>
</dbReference>
<evidence type="ECO:0000313" key="3">
    <source>
        <dbReference type="Proteomes" id="UP000886476"/>
    </source>
</evidence>
<dbReference type="SUPFAM" id="SSF54909">
    <property type="entry name" value="Dimeric alpha+beta barrel"/>
    <property type="match status" value="1"/>
</dbReference>
<dbReference type="InterPro" id="IPR010753">
    <property type="entry name" value="DUF1330"/>
</dbReference>
<gene>
    <name evidence="2" type="ORF">HL667_31220</name>
</gene>
<evidence type="ECO:0000259" key="1">
    <source>
        <dbReference type="Pfam" id="PF07045"/>
    </source>
</evidence>
<protein>
    <submittedName>
        <fullName evidence="2">DUF1330 domain-containing protein</fullName>
    </submittedName>
</protein>
<dbReference type="PANTHER" id="PTHR41521">
    <property type="match status" value="1"/>
</dbReference>
<dbReference type="Pfam" id="PF07045">
    <property type="entry name" value="DUF1330"/>
    <property type="match status" value="1"/>
</dbReference>
<comment type="caution">
    <text evidence="2">The sequence shown here is derived from an EMBL/GenBank/DDBJ whole genome shotgun (WGS) entry which is preliminary data.</text>
</comment>
<dbReference type="Proteomes" id="UP000886476">
    <property type="component" value="Unassembled WGS sequence"/>
</dbReference>
<reference evidence="2" key="1">
    <citation type="submission" date="2020-05" db="EMBL/GenBank/DDBJ databases">
        <title>Nod-independent and nitrogen-fixing Bradyrhizobium aeschynomene sp. nov. isolated from nodules of Aeschynomene indica.</title>
        <authorList>
            <person name="Zhang Z."/>
        </authorList>
    </citation>
    <scope>NUCLEOTIDE SEQUENCE</scope>
    <source>
        <strain evidence="2">83012</strain>
    </source>
</reference>
<name>A0ABX2CMT4_9BRAD</name>
<dbReference type="Gene3D" id="3.30.70.100">
    <property type="match status" value="1"/>
</dbReference>
<dbReference type="InterPro" id="IPR011008">
    <property type="entry name" value="Dimeric_a/b-barrel"/>
</dbReference>